<dbReference type="Proteomes" id="UP000007953">
    <property type="component" value="Chromosome"/>
</dbReference>
<evidence type="ECO:0000256" key="1">
    <source>
        <dbReference type="SAM" id="MobiDB-lite"/>
    </source>
</evidence>
<name>F6G139_RALS8</name>
<feature type="compositionally biased region" description="Basic residues" evidence="1">
    <location>
        <begin position="163"/>
        <end position="177"/>
    </location>
</feature>
<dbReference type="KEGG" id="rsn:RSPO_c01467"/>
<gene>
    <name evidence="2" type="ordered locus">RSPO_c01467</name>
</gene>
<accession>F6G139</accession>
<dbReference type="eggNOG" id="ENOG5033E8G">
    <property type="taxonomic scope" value="Bacteria"/>
</dbReference>
<keyword evidence="2" id="KW-0449">Lipoprotein</keyword>
<feature type="region of interest" description="Disordered" evidence="1">
    <location>
        <begin position="122"/>
        <end position="177"/>
    </location>
</feature>
<keyword evidence="2" id="KW-0472">Membrane</keyword>
<evidence type="ECO:0000313" key="3">
    <source>
        <dbReference type="Proteomes" id="UP000007953"/>
    </source>
</evidence>
<organism evidence="2 3">
    <name type="scientific">Ralstonia solanacearum (strain Po82)</name>
    <dbReference type="NCBI Taxonomy" id="1031711"/>
    <lineage>
        <taxon>Bacteria</taxon>
        <taxon>Pseudomonadati</taxon>
        <taxon>Pseudomonadota</taxon>
        <taxon>Betaproteobacteria</taxon>
        <taxon>Burkholderiales</taxon>
        <taxon>Burkholderiaceae</taxon>
        <taxon>Ralstonia</taxon>
        <taxon>Ralstonia solanacearum species complex</taxon>
    </lineage>
</organism>
<evidence type="ECO:0000313" key="2">
    <source>
        <dbReference type="EMBL" id="AEG68767.1"/>
    </source>
</evidence>
<dbReference type="AlphaFoldDB" id="F6G139"/>
<reference evidence="2 3" key="1">
    <citation type="journal article" date="2011" name="J. Bacteriol.">
        <title>Complete genome sequence of the plant pathogen Ralstonia solanacearum strain Po82.</title>
        <authorList>
            <person name="Xu J."/>
            <person name="Zheng H.J."/>
            <person name="Liu L."/>
            <person name="Pan Z.C."/>
            <person name="Prior P."/>
            <person name="Tang B."/>
            <person name="Xu J.S."/>
            <person name="Zhang H."/>
            <person name="Tian Q."/>
            <person name="Zhang L.Q."/>
            <person name="Feng J."/>
        </authorList>
    </citation>
    <scope>NUCLEOTIDE SEQUENCE [LARGE SCALE GENOMIC DNA]</scope>
    <source>
        <strain evidence="2 3">Po82</strain>
    </source>
</reference>
<protein>
    <submittedName>
        <fullName evidence="2">Putative osmotically inducible lipoprotein b1 transmembrane (OsmB)</fullName>
    </submittedName>
</protein>
<keyword evidence="2" id="KW-0812">Transmembrane</keyword>
<dbReference type="EMBL" id="CP002819">
    <property type="protein sequence ID" value="AEG68767.1"/>
    <property type="molecule type" value="Genomic_DNA"/>
</dbReference>
<sequence length="296" mass="32178">MAAHFIAMTLQHLGNALLRLHADLHQVARIARDALAGRLQVLHMRRKPLAGVLRAGDLVQALLRLPEPGLQRLEIETDHAVDTFDRLLRHSQPGFQLRAMQEAELLKRHHVCLSMSSLRGHEQVGDRCSPGSRRGPSIRKRQREAAFQCSPRNRPLAQPPPFARHRVSTAAPSRHRVRHARRLPANMPCLMRPMCGRRVGIGRQPFQAPPAAHRALQCLEWRYTNNEELAMRAFVSLILAAALASVSGCADMTPKQRNTALGAAAGGVAGAAIWGGPGATLGGAALGGVIGNVVTK</sequence>
<dbReference type="PATRIC" id="fig|1031711.3.peg.1435"/>
<proteinExistence type="predicted"/>
<dbReference type="HOGENOM" id="CLU_939650_0_0_4"/>